<feature type="compositionally biased region" description="Basic and acidic residues" evidence="1">
    <location>
        <begin position="396"/>
        <end position="416"/>
    </location>
</feature>
<evidence type="ECO:0000313" key="4">
    <source>
        <dbReference type="EMBL" id="MFO3717039.1"/>
    </source>
</evidence>
<name>A0ABW9MYX8_9FIRM</name>
<comment type="caution">
    <text evidence="4">The sequence shown here is derived from an EMBL/GenBank/DDBJ whole genome shotgun (WGS) entry which is preliminary data.</text>
</comment>
<keyword evidence="2" id="KW-0812">Transmembrane</keyword>
<evidence type="ECO:0000256" key="2">
    <source>
        <dbReference type="SAM" id="Phobius"/>
    </source>
</evidence>
<gene>
    <name evidence="4" type="ORF">AB9Q04_01590</name>
</gene>
<dbReference type="Proteomes" id="UP001637993">
    <property type="component" value="Unassembled WGS sequence"/>
</dbReference>
<evidence type="ECO:0000256" key="3">
    <source>
        <dbReference type="SAM" id="SignalP"/>
    </source>
</evidence>
<accession>A0ABW9MYX8</accession>
<feature type="compositionally biased region" description="Low complexity" evidence="1">
    <location>
        <begin position="270"/>
        <end position="281"/>
    </location>
</feature>
<dbReference type="PANTHER" id="PTHR10068:SF14">
    <property type="entry name" value="CELL WALL ADHESIN EAP1"/>
    <property type="match status" value="1"/>
</dbReference>
<protein>
    <submittedName>
        <fullName evidence="4">Uncharacterized protein</fullName>
    </submittedName>
</protein>
<feature type="compositionally biased region" description="Polar residues" evidence="1">
    <location>
        <begin position="449"/>
        <end position="464"/>
    </location>
</feature>
<keyword evidence="3" id="KW-0732">Signal</keyword>
<dbReference type="Gene3D" id="2.60.40.3050">
    <property type="match status" value="1"/>
</dbReference>
<dbReference type="InterPro" id="IPR038174">
    <property type="entry name" value="Strep_pil_link_sf"/>
</dbReference>
<sequence length="518" mass="59056">MKQFKKIYKLIFVALLVVMPFLKTSADSQINIPIGVEWMYGEEKWANSPHKAKVVIKPQDNAPNPTLASFEYSGDYIVYFNKPNFDKVGRYEYVIRQDNEDFEENGRSVTFDKSAYRLVFIVENSSDGLKTNVFTYNEANFDKDNLETGKGTKIRFVNNDPHIHRNDGSIVNPSNPYHPFNPNNPVKPNDPDNPYQPDKENQPTDPTNPDRNENNTPIYPTEPEDPENPNKPINPSKPTNPNDDKWPPVYPPNPNNPPTPGDNGGGDTNTGGFPWWPNWPWDPDEPSKPENPTTPNENTDDRSDEQANKNKKPWWWDQLNPDIEFNPENPPIDPTDPKNPNKPVDTSRPEVPWWWEILYPGKVFDPAHPDKPVEQAPAEQPWWWDKIFPDIPYNPEDPKKPIDDKNESENYDKEDNQTETTPPTSEDGSESDSDDASKKSKSDGEVDSNAASVKSPATKNQGVDGNNGLFSWLSKGNDRKSTDRVKTGIESVFIWLIILLIAAYALYKMQKNKDTYQG</sequence>
<reference evidence="4 5" key="1">
    <citation type="journal article" date="2025" name="Anaerobe">
        <title>Description of Anaerococcus kampingiae sp. nov., Anaerococcus groningensis sp. nov., Anaerococcus martiniensis sp. nov., and Anaerococcus cruorum sp. nov., isolated from human clinical specimens.</title>
        <authorList>
            <person name="Boiten K.E."/>
            <person name="Meijer J."/>
            <person name="van Wezel E.M."/>
            <person name="Veloo A.C.M."/>
        </authorList>
    </citation>
    <scope>NUCLEOTIDE SEQUENCE [LARGE SCALE GENOMIC DNA]</scope>
    <source>
        <strain evidence="4 5">ENR1011</strain>
    </source>
</reference>
<feature type="region of interest" description="Disordered" evidence="1">
    <location>
        <begin position="157"/>
        <end position="350"/>
    </location>
</feature>
<dbReference type="EMBL" id="JBGMEG010000003">
    <property type="protein sequence ID" value="MFO3717039.1"/>
    <property type="molecule type" value="Genomic_DNA"/>
</dbReference>
<feature type="compositionally biased region" description="Basic and acidic residues" evidence="1">
    <location>
        <begin position="299"/>
        <end position="308"/>
    </location>
</feature>
<keyword evidence="2" id="KW-1133">Transmembrane helix</keyword>
<feature type="region of interest" description="Disordered" evidence="1">
    <location>
        <begin position="363"/>
        <end position="481"/>
    </location>
</feature>
<feature type="transmembrane region" description="Helical" evidence="2">
    <location>
        <begin position="488"/>
        <end position="507"/>
    </location>
</feature>
<keyword evidence="5" id="KW-1185">Reference proteome</keyword>
<feature type="compositionally biased region" description="Basic and acidic residues" evidence="1">
    <location>
        <begin position="435"/>
        <end position="444"/>
    </location>
</feature>
<feature type="signal peptide" evidence="3">
    <location>
        <begin position="1"/>
        <end position="25"/>
    </location>
</feature>
<dbReference type="RefSeq" id="WP_410023638.1">
    <property type="nucleotide sequence ID" value="NZ_JBGMEG010000003.1"/>
</dbReference>
<organism evidence="4 5">
    <name type="scientific">Anaerococcus groningensis</name>
    <dbReference type="NCBI Taxonomy" id="3115616"/>
    <lineage>
        <taxon>Bacteria</taxon>
        <taxon>Bacillati</taxon>
        <taxon>Bacillota</taxon>
        <taxon>Tissierellia</taxon>
        <taxon>Tissierellales</taxon>
        <taxon>Peptoniphilaceae</taxon>
        <taxon>Anaerococcus</taxon>
    </lineage>
</organism>
<feature type="compositionally biased region" description="Basic and acidic residues" evidence="1">
    <location>
        <begin position="197"/>
        <end position="213"/>
    </location>
</feature>
<dbReference type="PANTHER" id="PTHR10068">
    <property type="entry name" value="BONE MARROW PROTEOGLYCAN"/>
    <property type="match status" value="1"/>
</dbReference>
<feature type="chain" id="PRO_5046206485" evidence="3">
    <location>
        <begin position="26"/>
        <end position="518"/>
    </location>
</feature>
<evidence type="ECO:0000313" key="5">
    <source>
        <dbReference type="Proteomes" id="UP001637993"/>
    </source>
</evidence>
<keyword evidence="2" id="KW-0472">Membrane</keyword>
<proteinExistence type="predicted"/>
<feature type="compositionally biased region" description="Pro residues" evidence="1">
    <location>
        <begin position="248"/>
        <end position="260"/>
    </location>
</feature>
<feature type="compositionally biased region" description="Polar residues" evidence="1">
    <location>
        <begin position="231"/>
        <end position="241"/>
    </location>
</feature>
<evidence type="ECO:0000256" key="1">
    <source>
        <dbReference type="SAM" id="MobiDB-lite"/>
    </source>
</evidence>